<dbReference type="Pfam" id="PF04738">
    <property type="entry name" value="Lant_dehydr_N"/>
    <property type="match status" value="1"/>
</dbReference>
<feature type="domain" description="Thiopeptide-type bacteriocin biosynthesis" evidence="2">
    <location>
        <begin position="743"/>
        <end position="1006"/>
    </location>
</feature>
<dbReference type="InterPro" id="IPR023809">
    <property type="entry name" value="Thiopep_bacteriocin_synth_dom"/>
</dbReference>
<dbReference type="AlphaFoldDB" id="A0A7K1UE13"/>
<reference evidence="3 4" key="1">
    <citation type="submission" date="2019-12" db="EMBL/GenBank/DDBJ databases">
        <title>Chitinophaga sp. strain ysch24 (GDMCC 1.1355), whole genome shotgun sequence.</title>
        <authorList>
            <person name="Zhang X."/>
        </authorList>
    </citation>
    <scope>NUCLEOTIDE SEQUENCE [LARGE SCALE GENOMIC DNA]</scope>
    <source>
        <strain evidence="4">ysch24</strain>
    </source>
</reference>
<evidence type="ECO:0000259" key="2">
    <source>
        <dbReference type="Pfam" id="PF14028"/>
    </source>
</evidence>
<proteinExistence type="predicted"/>
<organism evidence="3 4">
    <name type="scientific">Chitinophaga tropicalis</name>
    <dbReference type="NCBI Taxonomy" id="2683588"/>
    <lineage>
        <taxon>Bacteria</taxon>
        <taxon>Pseudomonadati</taxon>
        <taxon>Bacteroidota</taxon>
        <taxon>Chitinophagia</taxon>
        <taxon>Chitinophagales</taxon>
        <taxon>Chitinophagaceae</taxon>
        <taxon>Chitinophaga</taxon>
    </lineage>
</organism>
<evidence type="ECO:0000259" key="1">
    <source>
        <dbReference type="Pfam" id="PF04738"/>
    </source>
</evidence>
<dbReference type="NCBIfam" id="TIGR03891">
    <property type="entry name" value="thiopep_ocin"/>
    <property type="match status" value="1"/>
</dbReference>
<sequence>MLMSNKDFYLLRSPLLPINALDHLLHIPYQQLAAEIKELFSSALLAEAIYIASPEFSRELIKWQQGQLTGEKEIEKLVLSLFRYMLRMSYRCTPYGLFAGCSTGSFNNSTDVQIAAPEQHQKHCRLDMNYVAELADVIGRLPDVQEQLKYFPNNSLYPVGDTYRYASYTIKNKFRQYDLTSVNRSVYLEKVLTHAAAGATINQLCSSITDEEISYEEAKEFIAELIESQLLISELAPTVTGEEFFKVLTGKLKDITPAADILLSIQQLLTKPAAGIDKYLQTHALVKKLLPDTNTKDLVQTDLFLSAPSNTISQHVADELAEQASHLWKLSSVNNNPDLQQFISRFRDRYEEQEIPLVIALDTETGIGYGSHTGHSATHAPLVDEIFIPNNQEPDTISWNKLRSFQLELLGRHQAEIELTDKDLDTFNPSAQPNIPDSLYLMGSLVAKSAEDIDNGQYLFDLSSCGGPSAANLLGRFCHGDNFLKEKVQECLEEEAQHSPEDIYAEIVHLPESRTGNILMRPQLRQYEIVYLGKGSVPAEQQIPVSDLMISIRQNTVILRSKKLNKRIIPRLSTAHNFTTGSLPVYKFLCDLQFQQLHNATGWHWNLPVEQPFLPRVRYGKIILSKSTWTLTKKDKTPFAALCAQLNVSRYVAVTEGDNELFIDMKSESCLHLLESIWQKKEKIILQEVLQTPDNCWVEGASGRFTNELIIPLKSTSYRQTGTQLAAQNTTSLQRSFMPGSEWLYIKIYAGVTSNEKILTTVIRPLAEELLNEQVIDKWFFIRYNDPENHIRIRFHHGNNAGFWKTVTERLYALLDQHAILIHSVQIDTYVREIERYGTETMILSEDIFFYDSEATINCISLLEGEEAEHYRWLLAARGVDMLLQDFGYTLSQKAAFMKRVQKHFFEEFGAAPTLQTQLNSQYRKHMRQLAGFLDPLKDSANEIEEAVHLFNIRSAKISKALQQVSLAHSREELVSSYIHMFLNRILLSNQRKHELVIYHFLNKYYESQVAIQQQSATAKHPSKAGLSLQ</sequence>
<evidence type="ECO:0000313" key="3">
    <source>
        <dbReference type="EMBL" id="MVT12556.1"/>
    </source>
</evidence>
<keyword evidence="4" id="KW-1185">Reference proteome</keyword>
<protein>
    <recommendedName>
        <fullName evidence="5">Lantibiotic dehydratase</fullName>
    </recommendedName>
</protein>
<dbReference type="Pfam" id="PF14028">
    <property type="entry name" value="Lant_dehydr_C"/>
    <property type="match status" value="1"/>
</dbReference>
<comment type="caution">
    <text evidence="3">The sequence shown here is derived from an EMBL/GenBank/DDBJ whole genome shotgun (WGS) entry which is preliminary data.</text>
</comment>
<evidence type="ECO:0008006" key="5">
    <source>
        <dbReference type="Google" id="ProtNLM"/>
    </source>
</evidence>
<gene>
    <name evidence="3" type="ORF">GO493_30170</name>
</gene>
<accession>A0A7K1UE13</accession>
<feature type="domain" description="Lantibiotic dehydratase N-terminal" evidence="1">
    <location>
        <begin position="43"/>
        <end position="674"/>
    </location>
</feature>
<dbReference type="EMBL" id="WRXN01000030">
    <property type="protein sequence ID" value="MVT12556.1"/>
    <property type="molecule type" value="Genomic_DNA"/>
</dbReference>
<dbReference type="InterPro" id="IPR006827">
    <property type="entry name" value="Lant_deHydtase_N"/>
</dbReference>
<dbReference type="Proteomes" id="UP000461730">
    <property type="component" value="Unassembled WGS sequence"/>
</dbReference>
<name>A0A7K1UE13_9BACT</name>
<evidence type="ECO:0000313" key="4">
    <source>
        <dbReference type="Proteomes" id="UP000461730"/>
    </source>
</evidence>